<name>A0A6M3IFV2_9ZZZZ</name>
<gene>
    <name evidence="1" type="ORF">MM415B01892_0021</name>
</gene>
<proteinExistence type="predicted"/>
<sequence length="101" mass="11561">MKDVKIGEKRTFEKYPGDWIVEEVIKDKNIKHNLILRKNGQELHSCPHCGGVLGERKDYVFNYIEKLRQGDKIMHLAISDCNRTVLLEEVLPQGGVNGISN</sequence>
<accession>A0A6M3IFV2</accession>
<dbReference type="AlphaFoldDB" id="A0A6M3IFV2"/>
<dbReference type="EMBL" id="MT141208">
    <property type="protein sequence ID" value="QJA56263.1"/>
    <property type="molecule type" value="Genomic_DNA"/>
</dbReference>
<organism evidence="1">
    <name type="scientific">viral metagenome</name>
    <dbReference type="NCBI Taxonomy" id="1070528"/>
    <lineage>
        <taxon>unclassified sequences</taxon>
        <taxon>metagenomes</taxon>
        <taxon>organismal metagenomes</taxon>
    </lineage>
</organism>
<protein>
    <submittedName>
        <fullName evidence="1">Uncharacterized protein</fullName>
    </submittedName>
</protein>
<reference evidence="1" key="1">
    <citation type="submission" date="2020-03" db="EMBL/GenBank/DDBJ databases">
        <title>The deep terrestrial virosphere.</title>
        <authorList>
            <person name="Holmfeldt K."/>
            <person name="Nilsson E."/>
            <person name="Simone D."/>
            <person name="Lopez-Fernandez M."/>
            <person name="Wu X."/>
            <person name="de Brujin I."/>
            <person name="Lundin D."/>
            <person name="Andersson A."/>
            <person name="Bertilsson S."/>
            <person name="Dopson M."/>
        </authorList>
    </citation>
    <scope>NUCLEOTIDE SEQUENCE</scope>
    <source>
        <strain evidence="1">MM415B01892</strain>
    </source>
</reference>
<evidence type="ECO:0000313" key="1">
    <source>
        <dbReference type="EMBL" id="QJA56263.1"/>
    </source>
</evidence>